<dbReference type="InterPro" id="IPR003812">
    <property type="entry name" value="Fido"/>
</dbReference>
<sequence length="223" mass="25622">MKLKGGLYHLNQILMAYNSNRIEGGRLDEDQTRYIYETRTVSGDAVPVDDVVETANSFELFDTIVDQYDQPLSATILKSYHRILKTGTAQARADWFAVGDWKRVPNAVGDRTTVRPEDVGAAIESLLSDTSEPGSMTFDEIVDFHHRFEIIHPFQDGNGRVGRIVLFQQCLQNGIMPFVVLDSHKEFYYRGLAQYEDEPGFLRDTFRAFQDSYYQRFAEFVPR</sequence>
<dbReference type="AlphaFoldDB" id="A0A0N9N6Z2"/>
<dbReference type="PATRIC" id="fig|1136941.3.peg.1523"/>
<dbReference type="GO" id="GO:0005524">
    <property type="term" value="F:ATP binding"/>
    <property type="evidence" value="ECO:0007669"/>
    <property type="project" value="UniProtKB-KW"/>
</dbReference>
<keyword evidence="2" id="KW-0067">ATP-binding</keyword>
<keyword evidence="6" id="KW-1185">Reference proteome</keyword>
<feature type="active site" evidence="1">
    <location>
        <position position="152"/>
    </location>
</feature>
<evidence type="ECO:0000256" key="3">
    <source>
        <dbReference type="PIRSR" id="PIRSR640198-3"/>
    </source>
</evidence>
<dbReference type="InterPro" id="IPR040198">
    <property type="entry name" value="Fido_containing"/>
</dbReference>
<evidence type="ECO:0000313" key="5">
    <source>
        <dbReference type="EMBL" id="ALG86698.1"/>
    </source>
</evidence>
<feature type="binding site" evidence="2">
    <location>
        <begin position="156"/>
        <end position="163"/>
    </location>
    <ligand>
        <name>ATP</name>
        <dbReference type="ChEBI" id="CHEBI:30616"/>
    </ligand>
</feature>
<evidence type="ECO:0000313" key="6">
    <source>
        <dbReference type="Proteomes" id="UP000063789"/>
    </source>
</evidence>
<dbReference type="STRING" id="1136941.ACH46_07445"/>
<protein>
    <submittedName>
        <fullName evidence="5">Fic family protein</fullName>
    </submittedName>
</protein>
<dbReference type="PANTHER" id="PTHR13504">
    <property type="entry name" value="FIDO DOMAIN-CONTAINING PROTEIN DDB_G0283145"/>
    <property type="match status" value="1"/>
</dbReference>
<dbReference type="Proteomes" id="UP000063789">
    <property type="component" value="Chromosome"/>
</dbReference>
<evidence type="ECO:0000256" key="1">
    <source>
        <dbReference type="PIRSR" id="PIRSR640198-1"/>
    </source>
</evidence>
<dbReference type="KEGG" id="goq:ACH46_07445"/>
<accession>A0A0N9N6Z2</accession>
<feature type="site" description="Important for autoinhibition of adenylyltransferase activity" evidence="3">
    <location>
        <position position="23"/>
    </location>
</feature>
<gene>
    <name evidence="5" type="ORF">ACH46_07445</name>
</gene>
<dbReference type="PROSITE" id="PS51459">
    <property type="entry name" value="FIDO"/>
    <property type="match status" value="1"/>
</dbReference>
<name>A0A0N9N6Z2_9ACTN</name>
<feature type="domain" description="Fido" evidence="4">
    <location>
        <begin position="72"/>
        <end position="223"/>
    </location>
</feature>
<dbReference type="EMBL" id="CP011853">
    <property type="protein sequence ID" value="ALG86698.1"/>
    <property type="molecule type" value="Genomic_DNA"/>
</dbReference>
<dbReference type="Pfam" id="PF02661">
    <property type="entry name" value="Fic"/>
    <property type="match status" value="1"/>
</dbReference>
<evidence type="ECO:0000256" key="2">
    <source>
        <dbReference type="PIRSR" id="PIRSR640198-2"/>
    </source>
</evidence>
<proteinExistence type="predicted"/>
<evidence type="ECO:0000259" key="4">
    <source>
        <dbReference type="PROSITE" id="PS51459"/>
    </source>
</evidence>
<dbReference type="InterPro" id="IPR036597">
    <property type="entry name" value="Fido-like_dom_sf"/>
</dbReference>
<dbReference type="PANTHER" id="PTHR13504:SF38">
    <property type="entry name" value="FIDO DOMAIN-CONTAINING PROTEIN"/>
    <property type="match status" value="1"/>
</dbReference>
<feature type="binding site" evidence="2">
    <location>
        <begin position="188"/>
        <end position="189"/>
    </location>
    <ligand>
        <name>ATP</name>
        <dbReference type="ChEBI" id="CHEBI:30616"/>
    </ligand>
</feature>
<dbReference type="SUPFAM" id="SSF140931">
    <property type="entry name" value="Fic-like"/>
    <property type="match status" value="1"/>
</dbReference>
<reference evidence="5 6" key="2">
    <citation type="journal article" date="2017" name="Int. J. Syst. Evol. Microbiol.">
        <title>Gordonia phthalatica sp. nov., a di-n-butyl phthalate-degrading bacterium isolated from activated sludge.</title>
        <authorList>
            <person name="Jin D."/>
            <person name="Kong X."/>
            <person name="Jia M."/>
            <person name="Yu X."/>
            <person name="Wang X."/>
            <person name="Zhuang X."/>
            <person name="Deng Y."/>
            <person name="Bai Z."/>
        </authorList>
    </citation>
    <scope>NUCLEOTIDE SEQUENCE [LARGE SCALE GENOMIC DNA]</scope>
    <source>
        <strain evidence="5 6">QH-11</strain>
    </source>
</reference>
<organism evidence="5 6">
    <name type="scientific">Gordonia phthalatica</name>
    <dbReference type="NCBI Taxonomy" id="1136941"/>
    <lineage>
        <taxon>Bacteria</taxon>
        <taxon>Bacillati</taxon>
        <taxon>Actinomycetota</taxon>
        <taxon>Actinomycetes</taxon>
        <taxon>Mycobacteriales</taxon>
        <taxon>Gordoniaceae</taxon>
        <taxon>Gordonia</taxon>
    </lineage>
</organism>
<dbReference type="OrthoDB" id="9813719at2"/>
<dbReference type="Gene3D" id="1.10.3290.10">
    <property type="entry name" value="Fido-like domain"/>
    <property type="match status" value="1"/>
</dbReference>
<keyword evidence="2" id="KW-0547">Nucleotide-binding</keyword>
<reference evidence="6" key="1">
    <citation type="submission" date="2015-06" db="EMBL/GenBank/DDBJ databases">
        <title>Complete genome sequence and metabolic analysis of phthalate degradation pathway in Gordonia sp. QH-11.</title>
        <authorList>
            <person name="Jin D."/>
            <person name="Kong X."/>
            <person name="Bai Z."/>
        </authorList>
    </citation>
    <scope>NUCLEOTIDE SEQUENCE [LARGE SCALE GENOMIC DNA]</scope>
    <source>
        <strain evidence="6">QH-11</strain>
    </source>
</reference>